<name>A0A067EZ28_CITSI</name>
<proteinExistence type="predicted"/>
<dbReference type="Proteomes" id="UP000027120">
    <property type="component" value="Unassembled WGS sequence"/>
</dbReference>
<evidence type="ECO:0000313" key="1">
    <source>
        <dbReference type="EMBL" id="KDO60358.1"/>
    </source>
</evidence>
<accession>A0A067EZ28</accession>
<evidence type="ECO:0000313" key="2">
    <source>
        <dbReference type="Proteomes" id="UP000027120"/>
    </source>
</evidence>
<dbReference type="AlphaFoldDB" id="A0A067EZ28"/>
<gene>
    <name evidence="1" type="ORF">CISIN_1g035077mg</name>
</gene>
<organism evidence="1 2">
    <name type="scientific">Citrus sinensis</name>
    <name type="common">Sweet orange</name>
    <name type="synonym">Citrus aurantium var. sinensis</name>
    <dbReference type="NCBI Taxonomy" id="2711"/>
    <lineage>
        <taxon>Eukaryota</taxon>
        <taxon>Viridiplantae</taxon>
        <taxon>Streptophyta</taxon>
        <taxon>Embryophyta</taxon>
        <taxon>Tracheophyta</taxon>
        <taxon>Spermatophyta</taxon>
        <taxon>Magnoliopsida</taxon>
        <taxon>eudicotyledons</taxon>
        <taxon>Gunneridae</taxon>
        <taxon>Pentapetalae</taxon>
        <taxon>rosids</taxon>
        <taxon>malvids</taxon>
        <taxon>Sapindales</taxon>
        <taxon>Rutaceae</taxon>
        <taxon>Aurantioideae</taxon>
        <taxon>Citrus</taxon>
    </lineage>
</organism>
<reference evidence="1 2" key="1">
    <citation type="submission" date="2014-04" db="EMBL/GenBank/DDBJ databases">
        <authorList>
            <consortium name="International Citrus Genome Consortium"/>
            <person name="Gmitter F."/>
            <person name="Chen C."/>
            <person name="Farmerie W."/>
            <person name="Harkins T."/>
            <person name="Desany B."/>
            <person name="Mohiuddin M."/>
            <person name="Kodira C."/>
            <person name="Borodovsky M."/>
            <person name="Lomsadze A."/>
            <person name="Burns P."/>
            <person name="Jenkins J."/>
            <person name="Prochnik S."/>
            <person name="Shu S."/>
            <person name="Chapman J."/>
            <person name="Pitluck S."/>
            <person name="Schmutz J."/>
            <person name="Rokhsar D."/>
        </authorList>
    </citation>
    <scope>NUCLEOTIDE SEQUENCE</scope>
</reference>
<protein>
    <submittedName>
        <fullName evidence="1">Uncharacterized protein</fullName>
    </submittedName>
</protein>
<sequence>MTSAARKLSYTINNIYIHIFYRIILQKTSRGFHGSRIPYIIFLSCFVARKLSTQAKLTIQQKITTAQNFKQMSQ</sequence>
<keyword evidence="2" id="KW-1185">Reference proteome</keyword>
<dbReference type="EMBL" id="KK784932">
    <property type="protein sequence ID" value="KDO60358.1"/>
    <property type="molecule type" value="Genomic_DNA"/>
</dbReference>
<dbReference type="SMR" id="A0A067EZ28"/>